<evidence type="ECO:0000313" key="16">
    <source>
        <dbReference type="EMBL" id="MDK4325255.1"/>
    </source>
</evidence>
<comment type="cofactor">
    <cofactor evidence="1">
        <name>Zn(2+)</name>
        <dbReference type="ChEBI" id="CHEBI:29105"/>
    </cofactor>
</comment>
<sequence length="406" mass="43676">MAFILGIFLFALGIAATIALHEAGHMVSARAFGMCVRRFYVGFGPSVLSFTKGHTRYGLAALPLGGFCDIAGMTAMDEMTEEEKPHAMYSKPAWQRIAVLAAGPFVNVVLGLLILFFVAASAGLPDPHADVRAKVGEVTCSADQKAPIQADAPAELEDCTGHGAGGEAGVVAGDIITGLNGEQLDNFMQFRDEVQDRPGETVTLDIERDGQQLQLDVELDSVVRYDADGQPQTVGSVGLTNAPLDVHREYNVIEAIPASLDYSWYMLKATVDGIIAFPSKIPAVAASIFGAEREQDGPMSVVGASRAGGELVERELWPMFWMMLATLNFFLALFNMIPLPPFDGGHIAVVLWEKLRNLVRRLRGQEPGGPANYEKLLPLTYGMAALLLTVGVIVIIADLVNPIMLF</sequence>
<evidence type="ECO:0000256" key="5">
    <source>
        <dbReference type="ARBA" id="ARBA00022670"/>
    </source>
</evidence>
<evidence type="ECO:0000256" key="3">
    <source>
        <dbReference type="ARBA" id="ARBA00007931"/>
    </source>
</evidence>
<proteinExistence type="inferred from homology"/>
<keyword evidence="9 14" id="KW-1133">Transmembrane helix</keyword>
<dbReference type="GO" id="GO:0006508">
    <property type="term" value="P:proteolysis"/>
    <property type="evidence" value="ECO:0007669"/>
    <property type="project" value="UniProtKB-KW"/>
</dbReference>
<dbReference type="GO" id="GO:0004222">
    <property type="term" value="F:metalloendopeptidase activity"/>
    <property type="evidence" value="ECO:0007669"/>
    <property type="project" value="InterPro"/>
</dbReference>
<keyword evidence="10" id="KW-0482">Metalloprotease</keyword>
<feature type="transmembrane region" description="Helical" evidence="14">
    <location>
        <begin position="379"/>
        <end position="400"/>
    </location>
</feature>
<keyword evidence="6 14" id="KW-0812">Transmembrane</keyword>
<keyword evidence="8" id="KW-0862">Zinc</keyword>
<evidence type="ECO:0000256" key="2">
    <source>
        <dbReference type="ARBA" id="ARBA00004141"/>
    </source>
</evidence>
<feature type="transmembrane region" description="Helical" evidence="14">
    <location>
        <begin position="316"/>
        <end position="337"/>
    </location>
</feature>
<evidence type="ECO:0000256" key="4">
    <source>
        <dbReference type="ARBA" id="ARBA00019897"/>
    </source>
</evidence>
<dbReference type="InterPro" id="IPR036034">
    <property type="entry name" value="PDZ_sf"/>
</dbReference>
<name>A0AAP4F6A4_9CORY</name>
<evidence type="ECO:0000256" key="10">
    <source>
        <dbReference type="ARBA" id="ARBA00023049"/>
    </source>
</evidence>
<evidence type="ECO:0000313" key="17">
    <source>
        <dbReference type="Proteomes" id="UP001226160"/>
    </source>
</evidence>
<reference evidence="16" key="1">
    <citation type="submission" date="2023-05" db="EMBL/GenBank/DDBJ databases">
        <title>Metabolic capabilities are highly conserved among human nasal-associated Corynebacterium species in pangenomic analyses.</title>
        <authorList>
            <person name="Tran T.H."/>
            <person name="Roberts A.Q."/>
            <person name="Escapa I.F."/>
            <person name="Gao W."/>
            <person name="Conlan S."/>
            <person name="Kong H."/>
            <person name="Segre J.A."/>
            <person name="Kelly M.S."/>
            <person name="Lemon K.P."/>
        </authorList>
    </citation>
    <scope>NUCLEOTIDE SEQUENCE</scope>
    <source>
        <strain evidence="16">KPL2654</strain>
    </source>
</reference>
<evidence type="ECO:0000256" key="9">
    <source>
        <dbReference type="ARBA" id="ARBA00022989"/>
    </source>
</evidence>
<evidence type="ECO:0000256" key="12">
    <source>
        <dbReference type="ARBA" id="ARBA00032214"/>
    </source>
</evidence>
<evidence type="ECO:0000256" key="14">
    <source>
        <dbReference type="SAM" id="Phobius"/>
    </source>
</evidence>
<protein>
    <recommendedName>
        <fullName evidence="4">Zinc metalloprotease Rip1</fullName>
    </recommendedName>
    <alternativeName>
        <fullName evidence="12">S2P endopeptidase</fullName>
    </alternativeName>
    <alternativeName>
        <fullName evidence="13">Site-2-type intramembrane protease</fullName>
    </alternativeName>
</protein>
<gene>
    <name evidence="16" type="ORF">QPX54_01815</name>
</gene>
<dbReference type="InterPro" id="IPR008915">
    <property type="entry name" value="Peptidase_M50"/>
</dbReference>
<dbReference type="RefSeq" id="WP_284589463.1">
    <property type="nucleotide sequence ID" value="NZ_JASNVP010000002.1"/>
</dbReference>
<comment type="caution">
    <text evidence="16">The sequence shown here is derived from an EMBL/GenBank/DDBJ whole genome shotgun (WGS) entry which is preliminary data.</text>
</comment>
<feature type="transmembrane region" description="Helical" evidence="14">
    <location>
        <begin position="97"/>
        <end position="124"/>
    </location>
</feature>
<keyword evidence="11 14" id="KW-0472">Membrane</keyword>
<evidence type="ECO:0000256" key="11">
    <source>
        <dbReference type="ARBA" id="ARBA00023136"/>
    </source>
</evidence>
<accession>A0AAP4F6A4</accession>
<evidence type="ECO:0000259" key="15">
    <source>
        <dbReference type="Pfam" id="PF02163"/>
    </source>
</evidence>
<dbReference type="InterPro" id="IPR004387">
    <property type="entry name" value="Pept_M50_Zn"/>
</dbReference>
<dbReference type="Gene3D" id="2.30.42.10">
    <property type="match status" value="1"/>
</dbReference>
<evidence type="ECO:0000256" key="7">
    <source>
        <dbReference type="ARBA" id="ARBA00022801"/>
    </source>
</evidence>
<comment type="subcellular location">
    <subcellularLocation>
        <location evidence="2">Membrane</location>
        <topology evidence="2">Multi-pass membrane protein</topology>
    </subcellularLocation>
</comment>
<dbReference type="AlphaFoldDB" id="A0AAP4F6A4"/>
<evidence type="ECO:0000256" key="13">
    <source>
        <dbReference type="ARBA" id="ARBA00033476"/>
    </source>
</evidence>
<keyword evidence="7" id="KW-0378">Hydrolase</keyword>
<dbReference type="EMBL" id="JASNVP010000002">
    <property type="protein sequence ID" value="MDK4325255.1"/>
    <property type="molecule type" value="Genomic_DNA"/>
</dbReference>
<dbReference type="Proteomes" id="UP001226160">
    <property type="component" value="Unassembled WGS sequence"/>
</dbReference>
<feature type="domain" description="Peptidase M50" evidence="15">
    <location>
        <begin position="10"/>
        <end position="363"/>
    </location>
</feature>
<comment type="similarity">
    <text evidence="3">Belongs to the peptidase M50B family.</text>
</comment>
<dbReference type="GO" id="GO:0016020">
    <property type="term" value="C:membrane"/>
    <property type="evidence" value="ECO:0007669"/>
    <property type="project" value="UniProtKB-SubCell"/>
</dbReference>
<dbReference type="SUPFAM" id="SSF50156">
    <property type="entry name" value="PDZ domain-like"/>
    <property type="match status" value="1"/>
</dbReference>
<dbReference type="CDD" id="cd06163">
    <property type="entry name" value="S2P-M50_PDZ_RseP-like"/>
    <property type="match status" value="1"/>
</dbReference>
<keyword evidence="5" id="KW-0645">Protease</keyword>
<evidence type="ECO:0000256" key="1">
    <source>
        <dbReference type="ARBA" id="ARBA00001947"/>
    </source>
</evidence>
<dbReference type="Pfam" id="PF02163">
    <property type="entry name" value="Peptidase_M50"/>
    <property type="match status" value="1"/>
</dbReference>
<evidence type="ECO:0000256" key="6">
    <source>
        <dbReference type="ARBA" id="ARBA00022692"/>
    </source>
</evidence>
<organism evidence="16 17">
    <name type="scientific">Corynebacterium propinquum</name>
    <dbReference type="NCBI Taxonomy" id="43769"/>
    <lineage>
        <taxon>Bacteria</taxon>
        <taxon>Bacillati</taxon>
        <taxon>Actinomycetota</taxon>
        <taxon>Actinomycetes</taxon>
        <taxon>Mycobacteriales</taxon>
        <taxon>Corynebacteriaceae</taxon>
        <taxon>Corynebacterium</taxon>
    </lineage>
</organism>
<dbReference type="PANTHER" id="PTHR42837:SF2">
    <property type="entry name" value="MEMBRANE METALLOPROTEASE ARASP2, CHLOROPLASTIC-RELATED"/>
    <property type="match status" value="1"/>
</dbReference>
<evidence type="ECO:0000256" key="8">
    <source>
        <dbReference type="ARBA" id="ARBA00022833"/>
    </source>
</evidence>
<dbReference type="PANTHER" id="PTHR42837">
    <property type="entry name" value="REGULATOR OF SIGMA-E PROTEASE RSEP"/>
    <property type="match status" value="1"/>
</dbReference>